<dbReference type="Proteomes" id="UP001143474">
    <property type="component" value="Unassembled WGS sequence"/>
</dbReference>
<dbReference type="AlphaFoldDB" id="A0A9W6I406"/>
<evidence type="ECO:0000313" key="3">
    <source>
        <dbReference type="EMBL" id="GLK10778.1"/>
    </source>
</evidence>
<dbReference type="EMBL" id="BSEV01000009">
    <property type="protein sequence ID" value="GLK10778.1"/>
    <property type="molecule type" value="Genomic_DNA"/>
</dbReference>
<sequence>MMGLVSIFNTDFYLIIANKLAVPADYTTWGWTHLIMGGVVAVIGVALMAGTTWGRVAGVVVAALQAIVNFAWFPAYPLWAIIVIVVDILVIYALAVHGGEMKTYNARRDSRRI</sequence>
<feature type="transmembrane region" description="Helical" evidence="1">
    <location>
        <begin position="56"/>
        <end position="73"/>
    </location>
</feature>
<name>A0A9W6I406_9ACTN</name>
<evidence type="ECO:0000313" key="4">
    <source>
        <dbReference type="Proteomes" id="UP001143474"/>
    </source>
</evidence>
<protein>
    <recommendedName>
        <fullName evidence="2">DUF7144 domain-containing protein</fullName>
    </recommendedName>
</protein>
<keyword evidence="4" id="KW-1185">Reference proteome</keyword>
<evidence type="ECO:0000256" key="1">
    <source>
        <dbReference type="SAM" id="Phobius"/>
    </source>
</evidence>
<feature type="transmembrane region" description="Helical" evidence="1">
    <location>
        <begin position="79"/>
        <end position="98"/>
    </location>
</feature>
<reference evidence="3" key="2">
    <citation type="submission" date="2023-01" db="EMBL/GenBank/DDBJ databases">
        <authorList>
            <person name="Sun Q."/>
            <person name="Evtushenko L."/>
        </authorList>
    </citation>
    <scope>NUCLEOTIDE SEQUENCE</scope>
    <source>
        <strain evidence="3">VKM Ac-2007</strain>
    </source>
</reference>
<keyword evidence="1" id="KW-0812">Transmembrane</keyword>
<organism evidence="3 4">
    <name type="scientific">Streptosporangium carneum</name>
    <dbReference type="NCBI Taxonomy" id="47481"/>
    <lineage>
        <taxon>Bacteria</taxon>
        <taxon>Bacillati</taxon>
        <taxon>Actinomycetota</taxon>
        <taxon>Actinomycetes</taxon>
        <taxon>Streptosporangiales</taxon>
        <taxon>Streptosporangiaceae</taxon>
        <taxon>Streptosporangium</taxon>
    </lineage>
</organism>
<dbReference type="Pfam" id="PF23636">
    <property type="entry name" value="DUF7144"/>
    <property type="match status" value="1"/>
</dbReference>
<dbReference type="InterPro" id="IPR055568">
    <property type="entry name" value="DUF7144"/>
</dbReference>
<evidence type="ECO:0000259" key="2">
    <source>
        <dbReference type="Pfam" id="PF23636"/>
    </source>
</evidence>
<keyword evidence="1" id="KW-0472">Membrane</keyword>
<keyword evidence="1" id="KW-1133">Transmembrane helix</keyword>
<gene>
    <name evidence="3" type="ORF">GCM10017600_41840</name>
</gene>
<comment type="caution">
    <text evidence="3">The sequence shown here is derived from an EMBL/GenBank/DDBJ whole genome shotgun (WGS) entry which is preliminary data.</text>
</comment>
<reference evidence="3" key="1">
    <citation type="journal article" date="2014" name="Int. J. Syst. Evol. Microbiol.">
        <title>Complete genome sequence of Corynebacterium casei LMG S-19264T (=DSM 44701T), isolated from a smear-ripened cheese.</title>
        <authorList>
            <consortium name="US DOE Joint Genome Institute (JGI-PGF)"/>
            <person name="Walter F."/>
            <person name="Albersmeier A."/>
            <person name="Kalinowski J."/>
            <person name="Ruckert C."/>
        </authorList>
    </citation>
    <scope>NUCLEOTIDE SEQUENCE</scope>
    <source>
        <strain evidence="3">VKM Ac-2007</strain>
    </source>
</reference>
<feature type="domain" description="DUF7144" evidence="2">
    <location>
        <begin position="2"/>
        <end position="98"/>
    </location>
</feature>
<accession>A0A9W6I406</accession>
<feature type="transmembrane region" description="Helical" evidence="1">
    <location>
        <begin position="29"/>
        <end position="49"/>
    </location>
</feature>
<proteinExistence type="predicted"/>